<name>A0A6A7ZUP4_RHIML</name>
<evidence type="ECO:0000313" key="1">
    <source>
        <dbReference type="EMBL" id="MQW05889.1"/>
    </source>
</evidence>
<dbReference type="InterPro" id="IPR014729">
    <property type="entry name" value="Rossmann-like_a/b/a_fold"/>
</dbReference>
<dbReference type="SUPFAM" id="SSF52402">
    <property type="entry name" value="Adenine nucleotide alpha hydrolases-like"/>
    <property type="match status" value="1"/>
</dbReference>
<proteinExistence type="predicted"/>
<dbReference type="RefSeq" id="WP_153318475.1">
    <property type="nucleotide sequence ID" value="NZ_WISP01000148.1"/>
</dbReference>
<sequence>MHLVVCIKQVPDPAQIGIDPVTNTIMHQGVPTAINPTPQALRRPGGEAGALAAEVPSQCELSSFAFAVGGHQLVNLFEHQLKNIPHLFDEERDAERYVRAFDAMIERLDNDSDGSCDVDVTLEAAKVAIRFIADDAFRRGFESCHENIVLPLRQTTISHEAALDELRRHGDPVCQTIIAKLEESPGVPNQLTVDIDEVELPETRNSDGPMNWSPRDLKLTSGQVDFLTRGLNSRVHQRVTERTELTLSKRRMIQWRRRKDGRWYLDPTEKGKAALSHYKELQAKKGGMK</sequence>
<gene>
    <name evidence="1" type="ORF">GHK45_19700</name>
</gene>
<organism evidence="1">
    <name type="scientific">Rhizobium meliloti</name>
    <name type="common">Ensifer meliloti</name>
    <name type="synonym">Sinorhizobium meliloti</name>
    <dbReference type="NCBI Taxonomy" id="382"/>
    <lineage>
        <taxon>Bacteria</taxon>
        <taxon>Pseudomonadati</taxon>
        <taxon>Pseudomonadota</taxon>
        <taxon>Alphaproteobacteria</taxon>
        <taxon>Hyphomicrobiales</taxon>
        <taxon>Rhizobiaceae</taxon>
        <taxon>Sinorhizobium/Ensifer group</taxon>
        <taxon>Sinorhizobium</taxon>
    </lineage>
</organism>
<dbReference type="EMBL" id="WISP01000148">
    <property type="protein sequence ID" value="MQW05889.1"/>
    <property type="molecule type" value="Genomic_DNA"/>
</dbReference>
<accession>A0A6A7ZUP4</accession>
<dbReference type="Gene3D" id="3.40.50.620">
    <property type="entry name" value="HUPs"/>
    <property type="match status" value="1"/>
</dbReference>
<protein>
    <submittedName>
        <fullName evidence="1">Uncharacterized protein</fullName>
    </submittedName>
</protein>
<comment type="caution">
    <text evidence="1">The sequence shown here is derived from an EMBL/GenBank/DDBJ whole genome shotgun (WGS) entry which is preliminary data.</text>
</comment>
<reference evidence="1" key="1">
    <citation type="journal article" date="2013" name="Genome Biol.">
        <title>Comparative genomics of the core and accessory genomes of 48 Sinorhizobium strains comprising five genospecies.</title>
        <authorList>
            <person name="Sugawara M."/>
            <person name="Epstein B."/>
            <person name="Badgley B.D."/>
            <person name="Unno T."/>
            <person name="Xu L."/>
            <person name="Reese J."/>
            <person name="Gyaneshwar P."/>
            <person name="Denny R."/>
            <person name="Mudge J."/>
            <person name="Bharti A.K."/>
            <person name="Farmer A.D."/>
            <person name="May G.D."/>
            <person name="Woodward J.E."/>
            <person name="Medigue C."/>
            <person name="Vallenet D."/>
            <person name="Lajus A."/>
            <person name="Rouy Z."/>
            <person name="Martinez-Vaz B."/>
            <person name="Tiffin P."/>
            <person name="Young N.D."/>
            <person name="Sadowsky M.J."/>
        </authorList>
    </citation>
    <scope>NUCLEOTIDE SEQUENCE</scope>
    <source>
        <strain evidence="1">M30</strain>
    </source>
</reference>
<dbReference type="AlphaFoldDB" id="A0A6A7ZUP4"/>